<sequence length="266" mass="28513">MKVVPNTRGILLVASVMLLIFVSIVVVGTTVFIAQRLREVNAKRIRTSCINLAQAGINQAIYTFRLRDLTGTGSFPLGQTNIDANNFFILSAVPANLLMVNTATAAFGASGAARRDLLNLTIKNSTSSGAPAVTIDRMIVSWVKPAPARNLRRIRIRGAVVWSGNLATPANADIPNPNFTLNAAVSPTSYPINELRFSGSMAGTTSVTIQFVMTDGSTKRVTAFPASQNYNFQVTAQGQTTGSNILRTVQAEYNAITAKVVNYSEQ</sequence>
<gene>
    <name evidence="2" type="ORF">A3C07_04155</name>
</gene>
<keyword evidence="1" id="KW-0812">Transmembrane</keyword>
<name>A0A1G2KN67_9BACT</name>
<evidence type="ECO:0000313" key="3">
    <source>
        <dbReference type="Proteomes" id="UP000179023"/>
    </source>
</evidence>
<evidence type="ECO:0000256" key="1">
    <source>
        <dbReference type="SAM" id="Phobius"/>
    </source>
</evidence>
<dbReference type="EMBL" id="MHQI01000029">
    <property type="protein sequence ID" value="OHA00042.1"/>
    <property type="molecule type" value="Genomic_DNA"/>
</dbReference>
<evidence type="ECO:0000313" key="2">
    <source>
        <dbReference type="EMBL" id="OHA00042.1"/>
    </source>
</evidence>
<protein>
    <submittedName>
        <fullName evidence="2">Uncharacterized protein</fullName>
    </submittedName>
</protein>
<keyword evidence="1" id="KW-0472">Membrane</keyword>
<keyword evidence="1" id="KW-1133">Transmembrane helix</keyword>
<dbReference type="Proteomes" id="UP000179023">
    <property type="component" value="Unassembled WGS sequence"/>
</dbReference>
<dbReference type="AlphaFoldDB" id="A0A1G2KN67"/>
<dbReference type="STRING" id="1802270.A3C07_04155"/>
<reference evidence="2 3" key="1">
    <citation type="journal article" date="2016" name="Nat. Commun.">
        <title>Thousands of microbial genomes shed light on interconnected biogeochemical processes in an aquifer system.</title>
        <authorList>
            <person name="Anantharaman K."/>
            <person name="Brown C.T."/>
            <person name="Hug L.A."/>
            <person name="Sharon I."/>
            <person name="Castelle C.J."/>
            <person name="Probst A.J."/>
            <person name="Thomas B.C."/>
            <person name="Singh A."/>
            <person name="Wilkins M.J."/>
            <person name="Karaoz U."/>
            <person name="Brodie E.L."/>
            <person name="Williams K.H."/>
            <person name="Hubbard S.S."/>
            <person name="Banfield J.F."/>
        </authorList>
    </citation>
    <scope>NUCLEOTIDE SEQUENCE [LARGE SCALE GENOMIC DNA]</scope>
</reference>
<organism evidence="2 3">
    <name type="scientific">Candidatus Sungbacteria bacterium RIFCSPHIGHO2_02_FULL_47_11</name>
    <dbReference type="NCBI Taxonomy" id="1802270"/>
    <lineage>
        <taxon>Bacteria</taxon>
        <taxon>Candidatus Sungiibacteriota</taxon>
    </lineage>
</organism>
<accession>A0A1G2KN67</accession>
<comment type="caution">
    <text evidence="2">The sequence shown here is derived from an EMBL/GenBank/DDBJ whole genome shotgun (WGS) entry which is preliminary data.</text>
</comment>
<proteinExistence type="predicted"/>
<feature type="transmembrane region" description="Helical" evidence="1">
    <location>
        <begin position="12"/>
        <end position="34"/>
    </location>
</feature>